<evidence type="ECO:0000256" key="2">
    <source>
        <dbReference type="ARBA" id="ARBA00004736"/>
    </source>
</evidence>
<comment type="pathway">
    <text evidence="2">Carbohydrate acid metabolism; 2-dehydro-3-deoxy-D-gluconate degradation; D-glyceraldehyde 3-phosphate and pyruvate from 2-dehydro-3-deoxy-D-gluconate: step 2/2.</text>
</comment>
<dbReference type="EC" id="4.1.2.14" evidence="5"/>
<evidence type="ECO:0000256" key="5">
    <source>
        <dbReference type="ARBA" id="ARBA00013063"/>
    </source>
</evidence>
<evidence type="ECO:0000256" key="3">
    <source>
        <dbReference type="ARBA" id="ARBA00006906"/>
    </source>
</evidence>
<dbReference type="AlphaFoldDB" id="A0A5J6WSV5"/>
<evidence type="ECO:0000256" key="8">
    <source>
        <dbReference type="ARBA" id="ARBA00023277"/>
    </source>
</evidence>
<dbReference type="PROSITE" id="PS00159">
    <property type="entry name" value="ALDOLASE_KDPG_KHG_1"/>
    <property type="match status" value="1"/>
</dbReference>
<dbReference type="Proteomes" id="UP000594034">
    <property type="component" value="Chromosome"/>
</dbReference>
<keyword evidence="6" id="KW-0456">Lyase</keyword>
<organism evidence="9 10">
    <name type="scientific">Aeromonas simiae</name>
    <dbReference type="NCBI Taxonomy" id="218936"/>
    <lineage>
        <taxon>Bacteria</taxon>
        <taxon>Pseudomonadati</taxon>
        <taxon>Pseudomonadota</taxon>
        <taxon>Gammaproteobacteria</taxon>
        <taxon>Aeromonadales</taxon>
        <taxon>Aeromonadaceae</taxon>
        <taxon>Aeromonas</taxon>
    </lineage>
</organism>
<dbReference type="Gene3D" id="3.20.20.70">
    <property type="entry name" value="Aldolase class I"/>
    <property type="match status" value="1"/>
</dbReference>
<proteinExistence type="inferred from homology"/>
<dbReference type="RefSeq" id="WP_193002975.1">
    <property type="nucleotide sequence ID" value="NZ_CP040449.1"/>
</dbReference>
<comment type="subunit">
    <text evidence="4">Homotrimer.</text>
</comment>
<dbReference type="PROSITE" id="PS00160">
    <property type="entry name" value="ALDOLASE_KDPG_KHG_2"/>
    <property type="match status" value="1"/>
</dbReference>
<accession>A0A5J6WSV5</accession>
<evidence type="ECO:0000313" key="10">
    <source>
        <dbReference type="Proteomes" id="UP000594034"/>
    </source>
</evidence>
<evidence type="ECO:0000256" key="6">
    <source>
        <dbReference type="ARBA" id="ARBA00023239"/>
    </source>
</evidence>
<dbReference type="GO" id="GO:0008675">
    <property type="term" value="F:2-dehydro-3-deoxy-phosphogluconate aldolase activity"/>
    <property type="evidence" value="ECO:0007669"/>
    <property type="project" value="UniProtKB-EC"/>
</dbReference>
<keyword evidence="10" id="KW-1185">Reference proteome</keyword>
<dbReference type="InterPro" id="IPR031337">
    <property type="entry name" value="KDPG/KHG_AS_1"/>
</dbReference>
<evidence type="ECO:0000256" key="1">
    <source>
        <dbReference type="ARBA" id="ARBA00000654"/>
    </source>
</evidence>
<name>A0A5J6WSV5_9GAMM</name>
<keyword evidence="8" id="KW-0119">Carbohydrate metabolism</keyword>
<dbReference type="InterPro" id="IPR031338">
    <property type="entry name" value="KDPG/KHG_AS_2"/>
</dbReference>
<sequence length="213" mass="21915">MKNWKVSPAEVFAASPVVPVMVISDLEQAIPMAQALLAGGISVFEITLRTPVALAAIERIAKAMPEAMVGAGTVINAEQYDAAVAAGARFVISPGMTPALLAHAAKGTVPLIPGLATASEVMQALEAGYDHIKFFPAEANGGTKALAAITAPLSQVRVCPTGGIGPKNVADYLALKCVATVGGSWMLPADAIKAGNWDEVTRLSREAVALTQR</sequence>
<dbReference type="EMBL" id="CP040449">
    <property type="protein sequence ID" value="QFI53354.1"/>
    <property type="molecule type" value="Genomic_DNA"/>
</dbReference>
<dbReference type="PANTHER" id="PTHR30246:SF1">
    <property type="entry name" value="2-DEHYDRO-3-DEOXY-6-PHOSPHOGALACTONATE ALDOLASE-RELATED"/>
    <property type="match status" value="1"/>
</dbReference>
<dbReference type="SUPFAM" id="SSF51569">
    <property type="entry name" value="Aldolase"/>
    <property type="match status" value="1"/>
</dbReference>
<dbReference type="CDD" id="cd00452">
    <property type="entry name" value="KDPG_aldolase"/>
    <property type="match status" value="1"/>
</dbReference>
<evidence type="ECO:0000313" key="9">
    <source>
        <dbReference type="EMBL" id="QFI53354.1"/>
    </source>
</evidence>
<dbReference type="Pfam" id="PF01081">
    <property type="entry name" value="Aldolase"/>
    <property type="match status" value="1"/>
</dbReference>
<protein>
    <recommendedName>
        <fullName evidence="5">2-dehydro-3-deoxy-phosphogluconate aldolase</fullName>
        <ecNumber evidence="5">4.1.2.14</ecNumber>
    </recommendedName>
</protein>
<dbReference type="PANTHER" id="PTHR30246">
    <property type="entry name" value="2-KETO-3-DEOXY-6-PHOSPHOGLUCONATE ALDOLASE"/>
    <property type="match status" value="1"/>
</dbReference>
<keyword evidence="7" id="KW-0704">Schiff base</keyword>
<reference evidence="9 10" key="1">
    <citation type="submission" date="2019-05" db="EMBL/GenBank/DDBJ databases">
        <title>OXA-830, a novel chromosomally encoded expanded-spectrum class D beta-lactamase in Aeromonas simiae.</title>
        <authorList>
            <person name="Zhou W."/>
            <person name="Chen Q."/>
        </authorList>
    </citation>
    <scope>NUCLEOTIDE SEQUENCE [LARGE SCALE GENOMIC DNA]</scope>
    <source>
        <strain evidence="9 10">A6</strain>
    </source>
</reference>
<dbReference type="KEGG" id="asim:FE240_00645"/>
<comment type="catalytic activity">
    <reaction evidence="1">
        <text>2-dehydro-3-deoxy-6-phospho-D-gluconate = D-glyceraldehyde 3-phosphate + pyruvate</text>
        <dbReference type="Rhea" id="RHEA:17089"/>
        <dbReference type="ChEBI" id="CHEBI:15361"/>
        <dbReference type="ChEBI" id="CHEBI:57569"/>
        <dbReference type="ChEBI" id="CHEBI:59776"/>
        <dbReference type="EC" id="4.1.2.14"/>
    </reaction>
</comment>
<dbReference type="InterPro" id="IPR013785">
    <property type="entry name" value="Aldolase_TIM"/>
</dbReference>
<evidence type="ECO:0000256" key="7">
    <source>
        <dbReference type="ARBA" id="ARBA00023270"/>
    </source>
</evidence>
<dbReference type="NCBIfam" id="NF004325">
    <property type="entry name" value="PRK05718.1"/>
    <property type="match status" value="1"/>
</dbReference>
<evidence type="ECO:0000256" key="4">
    <source>
        <dbReference type="ARBA" id="ARBA00011233"/>
    </source>
</evidence>
<dbReference type="InterPro" id="IPR000887">
    <property type="entry name" value="Aldlse_KDPG_KHG"/>
</dbReference>
<comment type="similarity">
    <text evidence="3">Belongs to the KHG/KDPG aldolase family.</text>
</comment>
<gene>
    <name evidence="9" type="ORF">FE240_00645</name>
</gene>
<dbReference type="NCBIfam" id="TIGR01182">
    <property type="entry name" value="eda"/>
    <property type="match status" value="1"/>
</dbReference>